<protein>
    <recommendedName>
        <fullName evidence="1">Protein kinase domain-containing protein</fullName>
    </recommendedName>
</protein>
<dbReference type="SUPFAM" id="SSF56112">
    <property type="entry name" value="Protein kinase-like (PK-like)"/>
    <property type="match status" value="1"/>
</dbReference>
<dbReference type="Proteomes" id="UP001470230">
    <property type="component" value="Unassembled WGS sequence"/>
</dbReference>
<comment type="caution">
    <text evidence="2">The sequence shown here is derived from an EMBL/GenBank/DDBJ whole genome shotgun (WGS) entry which is preliminary data.</text>
</comment>
<accession>A0ABR2L972</accession>
<proteinExistence type="predicted"/>
<organism evidence="2 3">
    <name type="scientific">Tritrichomonas musculus</name>
    <dbReference type="NCBI Taxonomy" id="1915356"/>
    <lineage>
        <taxon>Eukaryota</taxon>
        <taxon>Metamonada</taxon>
        <taxon>Parabasalia</taxon>
        <taxon>Tritrichomonadida</taxon>
        <taxon>Tritrichomonadidae</taxon>
        <taxon>Tritrichomonas</taxon>
    </lineage>
</organism>
<name>A0ABR2L972_9EUKA</name>
<evidence type="ECO:0000313" key="2">
    <source>
        <dbReference type="EMBL" id="KAK8899902.1"/>
    </source>
</evidence>
<sequence length="163" mass="18436">MIILKTKLVDDFLKKSSIIGNGATSTANKVFNILTNKGTLCLKVLKNELFKKAPSPKTSAKEDFSNDFGSDDEDNFDDLKDKNVIDLDFDKIKKLYAEYEMLFYLDHPNIVTVCGLYFGDETHNPAILTEFCKYTLDEAIKKIVTDADLVSFTKSFIKQNHSS</sequence>
<reference evidence="2 3" key="1">
    <citation type="submission" date="2024-04" db="EMBL/GenBank/DDBJ databases">
        <title>Tritrichomonas musculus Genome.</title>
        <authorList>
            <person name="Alves-Ferreira E."/>
            <person name="Grigg M."/>
            <person name="Lorenzi H."/>
            <person name="Galac M."/>
        </authorList>
    </citation>
    <scope>NUCLEOTIDE SEQUENCE [LARGE SCALE GENOMIC DNA]</scope>
    <source>
        <strain evidence="2 3">EAF2021</strain>
    </source>
</reference>
<keyword evidence="3" id="KW-1185">Reference proteome</keyword>
<dbReference type="PROSITE" id="PS50011">
    <property type="entry name" value="PROTEIN_KINASE_DOM"/>
    <property type="match status" value="1"/>
</dbReference>
<evidence type="ECO:0000313" key="3">
    <source>
        <dbReference type="Proteomes" id="UP001470230"/>
    </source>
</evidence>
<evidence type="ECO:0000259" key="1">
    <source>
        <dbReference type="PROSITE" id="PS50011"/>
    </source>
</evidence>
<dbReference type="EMBL" id="JAPFFF010000001">
    <property type="protein sequence ID" value="KAK8899902.1"/>
    <property type="molecule type" value="Genomic_DNA"/>
</dbReference>
<dbReference type="InterPro" id="IPR011009">
    <property type="entry name" value="Kinase-like_dom_sf"/>
</dbReference>
<gene>
    <name evidence="2" type="ORF">M9Y10_002225</name>
</gene>
<dbReference type="InterPro" id="IPR000719">
    <property type="entry name" value="Prot_kinase_dom"/>
</dbReference>
<feature type="domain" description="Protein kinase" evidence="1">
    <location>
        <begin position="13"/>
        <end position="163"/>
    </location>
</feature>